<dbReference type="Pfam" id="PF00320">
    <property type="entry name" value="GATA"/>
    <property type="match status" value="1"/>
</dbReference>
<dbReference type="GO" id="GO:0043565">
    <property type="term" value="F:sequence-specific DNA binding"/>
    <property type="evidence" value="ECO:0007669"/>
    <property type="project" value="InterPro"/>
</dbReference>
<feature type="compositionally biased region" description="Basic residues" evidence="13">
    <location>
        <begin position="202"/>
        <end position="212"/>
    </location>
</feature>
<dbReference type="GO" id="GO:0008270">
    <property type="term" value="F:zinc ion binding"/>
    <property type="evidence" value="ECO:0007669"/>
    <property type="project" value="UniProtKB-KW"/>
</dbReference>
<evidence type="ECO:0000256" key="7">
    <source>
        <dbReference type="ARBA" id="ARBA00023125"/>
    </source>
</evidence>
<evidence type="ECO:0000256" key="9">
    <source>
        <dbReference type="ARBA" id="ARBA00023163"/>
    </source>
</evidence>
<dbReference type="PROSITE" id="PS00344">
    <property type="entry name" value="GATA_ZN_FINGER_1"/>
    <property type="match status" value="1"/>
</dbReference>
<evidence type="ECO:0000256" key="3">
    <source>
        <dbReference type="ARBA" id="ARBA00022723"/>
    </source>
</evidence>
<dbReference type="AlphaFoldDB" id="A0AAN7JMT2"/>
<dbReference type="CDD" id="cd00202">
    <property type="entry name" value="ZnF_GATA"/>
    <property type="match status" value="1"/>
</dbReference>
<evidence type="ECO:0000256" key="5">
    <source>
        <dbReference type="ARBA" id="ARBA00022833"/>
    </source>
</evidence>
<keyword evidence="6 11" id="KW-0805">Transcription regulation</keyword>
<evidence type="ECO:0000256" key="10">
    <source>
        <dbReference type="ARBA" id="ARBA00023242"/>
    </source>
</evidence>
<dbReference type="InterPro" id="IPR000679">
    <property type="entry name" value="Znf_GATA"/>
</dbReference>
<comment type="function">
    <text evidence="11">Transcriptional activator that specifically binds 5'-GATA-3' or 5'-GAT-3' motifs within gene promoters.</text>
</comment>
<evidence type="ECO:0000256" key="11">
    <source>
        <dbReference type="PIRNR" id="PIRNR016992"/>
    </source>
</evidence>
<reference evidence="15 16" key="1">
    <citation type="journal article" date="2023" name="Hortic Res">
        <title>Pangenome of water caltrop reveals structural variations and asymmetric subgenome divergence after allopolyploidization.</title>
        <authorList>
            <person name="Zhang X."/>
            <person name="Chen Y."/>
            <person name="Wang L."/>
            <person name="Yuan Y."/>
            <person name="Fang M."/>
            <person name="Shi L."/>
            <person name="Lu R."/>
            <person name="Comes H.P."/>
            <person name="Ma Y."/>
            <person name="Chen Y."/>
            <person name="Huang G."/>
            <person name="Zhou Y."/>
            <person name="Zheng Z."/>
            <person name="Qiu Y."/>
        </authorList>
    </citation>
    <scope>NUCLEOTIDE SEQUENCE [LARGE SCALE GENOMIC DNA]</scope>
    <source>
        <tissue evidence="15">Roots</tissue>
    </source>
</reference>
<dbReference type="Proteomes" id="UP001345219">
    <property type="component" value="Chromosome 21"/>
</dbReference>
<keyword evidence="7 11" id="KW-0238">DNA-binding</keyword>
<dbReference type="EMBL" id="JAXIOK010000018">
    <property type="protein sequence ID" value="KAK4750236.1"/>
    <property type="molecule type" value="Genomic_DNA"/>
</dbReference>
<evidence type="ECO:0000256" key="12">
    <source>
        <dbReference type="PROSITE-ProRule" id="PRU00094"/>
    </source>
</evidence>
<dbReference type="PIRSF" id="PIRSF016992">
    <property type="entry name" value="TF_GATA_plant"/>
    <property type="match status" value="1"/>
</dbReference>
<accession>A0AAN7JMT2</accession>
<dbReference type="SUPFAM" id="SSF57716">
    <property type="entry name" value="Glucocorticoid receptor-like (DNA-binding domain)"/>
    <property type="match status" value="1"/>
</dbReference>
<feature type="region of interest" description="Disordered" evidence="13">
    <location>
        <begin position="189"/>
        <end position="221"/>
    </location>
</feature>
<dbReference type="SMART" id="SM00401">
    <property type="entry name" value="ZnF_GATA"/>
    <property type="match status" value="1"/>
</dbReference>
<evidence type="ECO:0000256" key="4">
    <source>
        <dbReference type="ARBA" id="ARBA00022771"/>
    </source>
</evidence>
<dbReference type="InterPro" id="IPR013088">
    <property type="entry name" value="Znf_NHR/GATA"/>
</dbReference>
<dbReference type="GO" id="GO:0005634">
    <property type="term" value="C:nucleus"/>
    <property type="evidence" value="ECO:0007669"/>
    <property type="project" value="UniProtKB-SubCell"/>
</dbReference>
<dbReference type="PROSITE" id="PS50114">
    <property type="entry name" value="GATA_ZN_FINGER_2"/>
    <property type="match status" value="1"/>
</dbReference>
<keyword evidence="9 11" id="KW-0804">Transcription</keyword>
<keyword evidence="3" id="KW-0479">Metal-binding</keyword>
<evidence type="ECO:0000256" key="8">
    <source>
        <dbReference type="ARBA" id="ARBA00023159"/>
    </source>
</evidence>
<feature type="region of interest" description="Disordered" evidence="13">
    <location>
        <begin position="127"/>
        <end position="165"/>
    </location>
</feature>
<dbReference type="PANTHER" id="PTHR45658:SF51">
    <property type="entry name" value="GATA TRANSCRIPTION FACTOR 8"/>
    <property type="match status" value="1"/>
</dbReference>
<dbReference type="InterPro" id="IPR016679">
    <property type="entry name" value="TF_GATA_pln"/>
</dbReference>
<dbReference type="GO" id="GO:0030154">
    <property type="term" value="P:cell differentiation"/>
    <property type="evidence" value="ECO:0007669"/>
    <property type="project" value="TreeGrafter"/>
</dbReference>
<dbReference type="InterPro" id="IPR051140">
    <property type="entry name" value="GATA_TF"/>
</dbReference>
<keyword evidence="10 11" id="KW-0539">Nucleus</keyword>
<dbReference type="GO" id="GO:0045893">
    <property type="term" value="P:positive regulation of DNA-templated transcription"/>
    <property type="evidence" value="ECO:0007669"/>
    <property type="project" value="InterPro"/>
</dbReference>
<dbReference type="FunFam" id="3.30.50.10:FF:000018">
    <property type="entry name" value="GATA transcription factor"/>
    <property type="match status" value="1"/>
</dbReference>
<sequence length="307" mass="33128">MDETADCSSFFNELFNFPVEDVEDVLPPATCESFPSIRLATQSDQISCSGPIFSSNSSTDLSAELSLPYEDIVQLEWLSNFVEDSFAGDGLTITAKLEAPKMDCTEPAHPWFHTSCSVSVLDSSSSSTSCSRSSQNRLPRSPDGAGSSTVGPRGRARSKRPRPATFSPWPAIEILPLTTDLIVPTVISPVSSSESDSATKSRPVKPPKKKIKSAQSPNPAAVQPVRKCLHCGITKTPQWRAGPMGPKTLCNACGVRYKSGRLFPEYRPAASPTFIPALHSNSHKKVLEMRSRGEGEDRPAVAIDCSI</sequence>
<comment type="subcellular location">
    <subcellularLocation>
        <location evidence="1 11">Nucleus</location>
    </subcellularLocation>
</comment>
<protein>
    <recommendedName>
        <fullName evidence="11">GATA transcription factor</fullName>
    </recommendedName>
</protein>
<evidence type="ECO:0000259" key="14">
    <source>
        <dbReference type="PROSITE" id="PS50114"/>
    </source>
</evidence>
<comment type="caution">
    <text evidence="15">The sequence shown here is derived from an EMBL/GenBank/DDBJ whole genome shotgun (WGS) entry which is preliminary data.</text>
</comment>
<comment type="similarity">
    <text evidence="2 11">Belongs to the type IV zinc-finger family. Class A subfamily.</text>
</comment>
<name>A0AAN7JMT2_9MYRT</name>
<evidence type="ECO:0000313" key="16">
    <source>
        <dbReference type="Proteomes" id="UP001345219"/>
    </source>
</evidence>
<dbReference type="PANTHER" id="PTHR45658">
    <property type="entry name" value="GATA TRANSCRIPTION FACTOR"/>
    <property type="match status" value="1"/>
</dbReference>
<keyword evidence="5" id="KW-0862">Zinc</keyword>
<keyword evidence="8 11" id="KW-0010">Activator</keyword>
<evidence type="ECO:0000256" key="13">
    <source>
        <dbReference type="SAM" id="MobiDB-lite"/>
    </source>
</evidence>
<gene>
    <name evidence="15" type="ORF">SAY87_027685</name>
</gene>
<evidence type="ECO:0000313" key="15">
    <source>
        <dbReference type="EMBL" id="KAK4750236.1"/>
    </source>
</evidence>
<dbReference type="Gene3D" id="3.30.50.10">
    <property type="entry name" value="Erythroid Transcription Factor GATA-1, subunit A"/>
    <property type="match status" value="1"/>
</dbReference>
<keyword evidence="4 12" id="KW-0863">Zinc-finger</keyword>
<organism evidence="15 16">
    <name type="scientific">Trapa incisa</name>
    <dbReference type="NCBI Taxonomy" id="236973"/>
    <lineage>
        <taxon>Eukaryota</taxon>
        <taxon>Viridiplantae</taxon>
        <taxon>Streptophyta</taxon>
        <taxon>Embryophyta</taxon>
        <taxon>Tracheophyta</taxon>
        <taxon>Spermatophyta</taxon>
        <taxon>Magnoliopsida</taxon>
        <taxon>eudicotyledons</taxon>
        <taxon>Gunneridae</taxon>
        <taxon>Pentapetalae</taxon>
        <taxon>rosids</taxon>
        <taxon>malvids</taxon>
        <taxon>Myrtales</taxon>
        <taxon>Lythraceae</taxon>
        <taxon>Trapa</taxon>
    </lineage>
</organism>
<evidence type="ECO:0000256" key="2">
    <source>
        <dbReference type="ARBA" id="ARBA00005694"/>
    </source>
</evidence>
<evidence type="ECO:0000256" key="1">
    <source>
        <dbReference type="ARBA" id="ARBA00004123"/>
    </source>
</evidence>
<proteinExistence type="inferred from homology"/>
<evidence type="ECO:0000256" key="6">
    <source>
        <dbReference type="ARBA" id="ARBA00023015"/>
    </source>
</evidence>
<feature type="domain" description="GATA-type" evidence="14">
    <location>
        <begin position="222"/>
        <end position="258"/>
    </location>
</feature>
<keyword evidence="16" id="KW-1185">Reference proteome</keyword>